<reference evidence="3" key="1">
    <citation type="journal article" date="2020" name="Stud. Mycol.">
        <title>101 Dothideomycetes genomes: a test case for predicting lifestyles and emergence of pathogens.</title>
        <authorList>
            <person name="Haridas S."/>
            <person name="Albert R."/>
            <person name="Binder M."/>
            <person name="Bloem J."/>
            <person name="Labutti K."/>
            <person name="Salamov A."/>
            <person name="Andreopoulos B."/>
            <person name="Baker S."/>
            <person name="Barry K."/>
            <person name="Bills G."/>
            <person name="Bluhm B."/>
            <person name="Cannon C."/>
            <person name="Castanera R."/>
            <person name="Culley D."/>
            <person name="Daum C."/>
            <person name="Ezra D."/>
            <person name="Gonzalez J."/>
            <person name="Henrissat B."/>
            <person name="Kuo A."/>
            <person name="Liang C."/>
            <person name="Lipzen A."/>
            <person name="Lutzoni F."/>
            <person name="Magnuson J."/>
            <person name="Mondo S."/>
            <person name="Nolan M."/>
            <person name="Ohm R."/>
            <person name="Pangilinan J."/>
            <person name="Park H.-J."/>
            <person name="Ramirez L."/>
            <person name="Alfaro M."/>
            <person name="Sun H."/>
            <person name="Tritt A."/>
            <person name="Yoshinaga Y."/>
            <person name="Zwiers L.-H."/>
            <person name="Turgeon B."/>
            <person name="Goodwin S."/>
            <person name="Spatafora J."/>
            <person name="Crous P."/>
            <person name="Grigoriev I."/>
        </authorList>
    </citation>
    <scope>NUCLEOTIDE SEQUENCE</scope>
    <source>
        <strain evidence="3">CBS 133067</strain>
    </source>
</reference>
<comment type="caution">
    <text evidence="3">The sequence shown here is derived from an EMBL/GenBank/DDBJ whole genome shotgun (WGS) entry which is preliminary data.</text>
</comment>
<dbReference type="InterPro" id="IPR007400">
    <property type="entry name" value="PrpF-like"/>
</dbReference>
<dbReference type="SUPFAM" id="SSF54506">
    <property type="entry name" value="Diaminopimelate epimerase-like"/>
    <property type="match status" value="2"/>
</dbReference>
<dbReference type="Proteomes" id="UP000799772">
    <property type="component" value="Unassembled WGS sequence"/>
</dbReference>
<keyword evidence="4" id="KW-1185">Reference proteome</keyword>
<dbReference type="EMBL" id="ML978125">
    <property type="protein sequence ID" value="KAF2100072.1"/>
    <property type="molecule type" value="Genomic_DNA"/>
</dbReference>
<evidence type="ECO:0000313" key="3">
    <source>
        <dbReference type="EMBL" id="KAF2100072.1"/>
    </source>
</evidence>
<sequence>MSKQRSANASYYRGGTSRAVIFQPKDLPKDRSQWGKIFLQVIGSPDPNGRQLDGMGGGVSSLSKICIVGPSNHPEADVDYTFVAMGIERDEVDFTGNCGNMSSAIGPYALNQGLLGTKKYESNGTAEVRIHNTNTGVIIRNTFQTVDGEAAVQGDFTIDGVGGSGARIQLDFLKPGGSKTGKLLPTGNAIDTILGFEVSCVDAANPAIFVRAEDLGVDPTILPNDFLKLPDKLALLDDIRHHGAVKMGVAKDIESCPRTIPKVAIVAPRGDQKVLSGKTVPGSELDLVVRFISDTQPHRAIPLTGALCTAAAAKTEGTVVQQCLKAPLVDDDMITIGHSSGRIQVNAQVDEKGDIESATVFRTARRIMEGKVFWNE</sequence>
<name>A0A9P4II54_9PEZI</name>
<evidence type="ECO:0000313" key="4">
    <source>
        <dbReference type="Proteomes" id="UP000799772"/>
    </source>
</evidence>
<proteinExistence type="inferred from homology"/>
<dbReference type="OrthoDB" id="10267539at2759"/>
<gene>
    <name evidence="3" type="ORF">NA57DRAFT_38264</name>
</gene>
<dbReference type="Pfam" id="PF04303">
    <property type="entry name" value="PrpF"/>
    <property type="match status" value="1"/>
</dbReference>
<comment type="similarity">
    <text evidence="1">Belongs to the PrpF family.</text>
</comment>
<dbReference type="PANTHER" id="PTHR43709">
    <property type="entry name" value="ACONITATE ISOMERASE-RELATED"/>
    <property type="match status" value="1"/>
</dbReference>
<dbReference type="GO" id="GO:0016853">
    <property type="term" value="F:isomerase activity"/>
    <property type="evidence" value="ECO:0007669"/>
    <property type="project" value="UniProtKB-KW"/>
</dbReference>
<accession>A0A9P4II54</accession>
<keyword evidence="2" id="KW-0413">Isomerase</keyword>
<dbReference type="PANTHER" id="PTHR43709:SF2">
    <property type="entry name" value="DUF453 DOMAIN PROTEIN (AFU_ORTHOLOGUE AFUA_6G00360)"/>
    <property type="match status" value="1"/>
</dbReference>
<evidence type="ECO:0000256" key="1">
    <source>
        <dbReference type="ARBA" id="ARBA00007673"/>
    </source>
</evidence>
<dbReference type="AlphaFoldDB" id="A0A9P4II54"/>
<organism evidence="3 4">
    <name type="scientific">Rhizodiscina lignyota</name>
    <dbReference type="NCBI Taxonomy" id="1504668"/>
    <lineage>
        <taxon>Eukaryota</taxon>
        <taxon>Fungi</taxon>
        <taxon>Dikarya</taxon>
        <taxon>Ascomycota</taxon>
        <taxon>Pezizomycotina</taxon>
        <taxon>Dothideomycetes</taxon>
        <taxon>Pleosporomycetidae</taxon>
        <taxon>Aulographales</taxon>
        <taxon>Rhizodiscinaceae</taxon>
        <taxon>Rhizodiscina</taxon>
    </lineage>
</organism>
<protein>
    <submittedName>
        <fullName evidence="3">DUF453 domain protein</fullName>
    </submittedName>
</protein>
<dbReference type="Gene3D" id="3.10.310.10">
    <property type="entry name" value="Diaminopimelate Epimerase, Chain A, domain 1"/>
    <property type="match status" value="2"/>
</dbReference>
<evidence type="ECO:0000256" key="2">
    <source>
        <dbReference type="ARBA" id="ARBA00023235"/>
    </source>
</evidence>